<dbReference type="Gene3D" id="3.20.20.450">
    <property type="entry name" value="EAL domain"/>
    <property type="match status" value="1"/>
</dbReference>
<dbReference type="InterPro" id="IPR000160">
    <property type="entry name" value="GGDEF_dom"/>
</dbReference>
<dbReference type="NCBIfam" id="TIGR00254">
    <property type="entry name" value="GGDEF"/>
    <property type="match status" value="1"/>
</dbReference>
<dbReference type="CDD" id="cd01948">
    <property type="entry name" value="EAL"/>
    <property type="match status" value="1"/>
</dbReference>
<keyword evidence="5" id="KW-1185">Reference proteome</keyword>
<feature type="domain" description="GGDEF" evidence="3">
    <location>
        <begin position="245"/>
        <end position="375"/>
    </location>
</feature>
<dbReference type="SUPFAM" id="SSF141868">
    <property type="entry name" value="EAL domain-like"/>
    <property type="match status" value="1"/>
</dbReference>
<dbReference type="SMART" id="SM00052">
    <property type="entry name" value="EAL"/>
    <property type="match status" value="1"/>
</dbReference>
<dbReference type="CDD" id="cd01949">
    <property type="entry name" value="GGDEF"/>
    <property type="match status" value="1"/>
</dbReference>
<accession>A0ABV8J4C0</accession>
<proteinExistence type="predicted"/>
<dbReference type="InterPro" id="IPR035919">
    <property type="entry name" value="EAL_sf"/>
</dbReference>
<dbReference type="SMART" id="SM00267">
    <property type="entry name" value="GGDEF"/>
    <property type="match status" value="1"/>
</dbReference>
<dbReference type="PROSITE" id="PS50887">
    <property type="entry name" value="GGDEF"/>
    <property type="match status" value="1"/>
</dbReference>
<dbReference type="PROSITE" id="PS50883">
    <property type="entry name" value="EAL"/>
    <property type="match status" value="1"/>
</dbReference>
<dbReference type="InterPro" id="IPR043128">
    <property type="entry name" value="Rev_trsase/Diguanyl_cyclase"/>
</dbReference>
<sequence length="640" mass="69842">MMGGLRRTRRWVIGAMVGSLALLSGYSLVDSQRHAGIVEDILRDGDRVAAYQQAAYLSAHEMSLIQATADNPSGPERRRVLDVDDQAYRATLEIVSAAPDSGDAAEAGTIAQRQINLRQDIIWFLTMLDRGETVKAVVALDEVIEPSHQRNTDRLLQLRDRYQQRYDLNQATARQDSHRLLWGSIVTFALSLLVLALFGWHTRAHRRQVESMAATDLLTGLPNRAAFTAQLHRTLNAARPARTAPGVTVLTVNINGFRHVNDQLGPHIGDRLLAEAGWRLSAVVRDTDMVARTGGDEFAILLQDLDPNRADCVAARLREKFDEPFHLDDITVDLEISIGAATAAADDDVSTLLGHADSAMHDAKEQHDSFRRFSGNTAQDSADRLTLLGDLRRGLTDASQFTLHYQPKIALSDGSLAGVEALARWHHPTRGPVPPGQFVPVLETTSLIHPFTERVLTIALEQARAWLDAGHRVPVAVNVSTRSLLDETFPGRLAALLESTGVPGELLCIEITEHTVLSDPTTTIDALRCIRALGVKTSIDDFGTGYSSLTYLKLLPVDELKIDRSFVADMVADSSSHALVASAVDLAHNLNLTVVAEGVEDVPTAAALVGLGCDTAQGYHFARPVPAADLESRFFRRQPA</sequence>
<evidence type="ECO:0000256" key="1">
    <source>
        <dbReference type="SAM" id="Phobius"/>
    </source>
</evidence>
<dbReference type="Gene3D" id="3.30.70.270">
    <property type="match status" value="1"/>
</dbReference>
<dbReference type="SUPFAM" id="SSF55073">
    <property type="entry name" value="Nucleotide cyclase"/>
    <property type="match status" value="1"/>
</dbReference>
<keyword evidence="1" id="KW-0472">Membrane</keyword>
<protein>
    <submittedName>
        <fullName evidence="4">Bifunctional diguanylate cyclase/phosphodiesterase</fullName>
    </submittedName>
</protein>
<dbReference type="Pfam" id="PF00990">
    <property type="entry name" value="GGDEF"/>
    <property type="match status" value="1"/>
</dbReference>
<reference evidence="5" key="1">
    <citation type="journal article" date="2019" name="Int. J. Syst. Evol. Microbiol.">
        <title>The Global Catalogue of Microorganisms (GCM) 10K type strain sequencing project: providing services to taxonomists for standard genome sequencing and annotation.</title>
        <authorList>
            <consortium name="The Broad Institute Genomics Platform"/>
            <consortium name="The Broad Institute Genome Sequencing Center for Infectious Disease"/>
            <person name="Wu L."/>
            <person name="Ma J."/>
        </authorList>
    </citation>
    <scope>NUCLEOTIDE SEQUENCE [LARGE SCALE GENOMIC DNA]</scope>
    <source>
        <strain evidence="5">TBRC 5832</strain>
    </source>
</reference>
<name>A0ABV8J4C0_9ACTN</name>
<dbReference type="EMBL" id="JBHSBL010000026">
    <property type="protein sequence ID" value="MFC4070971.1"/>
    <property type="molecule type" value="Genomic_DNA"/>
</dbReference>
<gene>
    <name evidence="4" type="ORF">ACFO0C_39090</name>
</gene>
<evidence type="ECO:0000313" key="5">
    <source>
        <dbReference type="Proteomes" id="UP001595867"/>
    </source>
</evidence>
<feature type="transmembrane region" description="Helical" evidence="1">
    <location>
        <begin position="180"/>
        <end position="200"/>
    </location>
</feature>
<evidence type="ECO:0000313" key="4">
    <source>
        <dbReference type="EMBL" id="MFC4070971.1"/>
    </source>
</evidence>
<dbReference type="InterPro" id="IPR029787">
    <property type="entry name" value="Nucleotide_cyclase"/>
</dbReference>
<keyword evidence="1" id="KW-1133">Transmembrane helix</keyword>
<evidence type="ECO:0000259" key="2">
    <source>
        <dbReference type="PROSITE" id="PS50883"/>
    </source>
</evidence>
<evidence type="ECO:0000259" key="3">
    <source>
        <dbReference type="PROSITE" id="PS50887"/>
    </source>
</evidence>
<keyword evidence="1" id="KW-0812">Transmembrane</keyword>
<organism evidence="4 5">
    <name type="scientific">Actinoplanes subglobosus</name>
    <dbReference type="NCBI Taxonomy" id="1547892"/>
    <lineage>
        <taxon>Bacteria</taxon>
        <taxon>Bacillati</taxon>
        <taxon>Actinomycetota</taxon>
        <taxon>Actinomycetes</taxon>
        <taxon>Micromonosporales</taxon>
        <taxon>Micromonosporaceae</taxon>
        <taxon>Actinoplanes</taxon>
    </lineage>
</organism>
<dbReference type="RefSeq" id="WP_378071844.1">
    <property type="nucleotide sequence ID" value="NZ_JBHSBL010000026.1"/>
</dbReference>
<dbReference type="PANTHER" id="PTHR33121:SF70">
    <property type="entry name" value="SIGNALING PROTEIN YKOW"/>
    <property type="match status" value="1"/>
</dbReference>
<dbReference type="Pfam" id="PF00563">
    <property type="entry name" value="EAL"/>
    <property type="match status" value="1"/>
</dbReference>
<comment type="caution">
    <text evidence="4">The sequence shown here is derived from an EMBL/GenBank/DDBJ whole genome shotgun (WGS) entry which is preliminary data.</text>
</comment>
<dbReference type="PANTHER" id="PTHR33121">
    <property type="entry name" value="CYCLIC DI-GMP PHOSPHODIESTERASE PDEF"/>
    <property type="match status" value="1"/>
</dbReference>
<dbReference type="Proteomes" id="UP001595867">
    <property type="component" value="Unassembled WGS sequence"/>
</dbReference>
<dbReference type="InterPro" id="IPR050706">
    <property type="entry name" value="Cyclic-di-GMP_PDE-like"/>
</dbReference>
<dbReference type="InterPro" id="IPR001633">
    <property type="entry name" value="EAL_dom"/>
</dbReference>
<feature type="domain" description="EAL" evidence="2">
    <location>
        <begin position="384"/>
        <end position="638"/>
    </location>
</feature>